<reference evidence="4 5" key="1">
    <citation type="submission" date="2016-10" db="EMBL/GenBank/DDBJ databases">
        <authorList>
            <person name="de Groot N.N."/>
        </authorList>
    </citation>
    <scope>NUCLEOTIDE SEQUENCE [LARGE SCALE GENOMIC DNA]</scope>
    <source>
        <strain evidence="4 5">ASO4-2</strain>
    </source>
</reference>
<feature type="domain" description="Fe-S hydro-lyase tartrate dehydratase beta-type catalytic" evidence="3">
    <location>
        <begin position="6"/>
        <end position="177"/>
    </location>
</feature>
<dbReference type="PANTHER" id="PTHR43351:SF2">
    <property type="entry name" value="L(+)-TARTRATE DEHYDRATASE SUBUNIT BETA-RELATED"/>
    <property type="match status" value="1"/>
</dbReference>
<dbReference type="GO" id="GO:0016836">
    <property type="term" value="F:hydro-lyase activity"/>
    <property type="evidence" value="ECO:0007669"/>
    <property type="project" value="InterPro"/>
</dbReference>
<organism evidence="4 5">
    <name type="scientific">Desulfonatronum thiosulfatophilum</name>
    <dbReference type="NCBI Taxonomy" id="617002"/>
    <lineage>
        <taxon>Bacteria</taxon>
        <taxon>Pseudomonadati</taxon>
        <taxon>Thermodesulfobacteriota</taxon>
        <taxon>Desulfovibrionia</taxon>
        <taxon>Desulfovibrionales</taxon>
        <taxon>Desulfonatronaceae</taxon>
        <taxon>Desulfonatronum</taxon>
    </lineage>
</organism>
<comment type="similarity">
    <text evidence="1">Belongs to the class-I fumarase family.</text>
</comment>
<proteinExistence type="inferred from homology"/>
<dbReference type="Pfam" id="PF05683">
    <property type="entry name" value="Fumerase_C"/>
    <property type="match status" value="1"/>
</dbReference>
<dbReference type="SUPFAM" id="SSF117457">
    <property type="entry name" value="FumA C-terminal domain-like"/>
    <property type="match status" value="1"/>
</dbReference>
<gene>
    <name evidence="4" type="ORF">SAMN05660653_01877</name>
</gene>
<dbReference type="NCBIfam" id="TIGR00723">
    <property type="entry name" value="ttdB_fumA_fumB"/>
    <property type="match status" value="1"/>
</dbReference>
<dbReference type="InterPro" id="IPR004647">
    <property type="entry name" value="Fe-S_hydro-lyase_TtdB-typ_cat"/>
</dbReference>
<evidence type="ECO:0000313" key="5">
    <source>
        <dbReference type="Proteomes" id="UP000198771"/>
    </source>
</evidence>
<sequence>MSKEYRLRAPLRDEDVVQLKAGDRVLLSGIIYTARDAAHKKIIQALEAGTELPFPLKGAVIYYVGPSPAPEGRPIGSAGPTTSYRMDSYTPRLHSLGVKATIGKGKRSQDVKDALVRHNAVYFGATGGAGALLSQRIEAAKIIAFEDLGPEAVRELVVRDFPLLVVNDAFGGELYATPNLPT</sequence>
<evidence type="ECO:0000259" key="3">
    <source>
        <dbReference type="Pfam" id="PF05683"/>
    </source>
</evidence>
<dbReference type="AlphaFoldDB" id="A0A1G6D313"/>
<keyword evidence="5" id="KW-1185">Reference proteome</keyword>
<dbReference type="Gene3D" id="3.20.130.10">
    <property type="entry name" value="Fe-S hydro-lyase, tartrate dehydratase beta-type, catalytic domain"/>
    <property type="match status" value="1"/>
</dbReference>
<evidence type="ECO:0000256" key="2">
    <source>
        <dbReference type="ARBA" id="ARBA00023239"/>
    </source>
</evidence>
<evidence type="ECO:0000256" key="1">
    <source>
        <dbReference type="ARBA" id="ARBA00008876"/>
    </source>
</evidence>
<keyword evidence="2" id="KW-0456">Lyase</keyword>
<dbReference type="PANTHER" id="PTHR43351">
    <property type="entry name" value="L(+)-TARTRATE DEHYDRATASE SUBUNIT BETA"/>
    <property type="match status" value="1"/>
</dbReference>
<name>A0A1G6D313_9BACT</name>
<dbReference type="NCBIfam" id="NF005310">
    <property type="entry name" value="PRK06842.1"/>
    <property type="match status" value="1"/>
</dbReference>
<protein>
    <submittedName>
        <fullName evidence="4">Fumarate hydratase subunit beta</fullName>
    </submittedName>
</protein>
<dbReference type="InterPro" id="IPR036660">
    <property type="entry name" value="Fe-S_hydroAse_TtdB_cat_sf"/>
</dbReference>
<evidence type="ECO:0000313" key="4">
    <source>
        <dbReference type="EMBL" id="SDB39537.1"/>
    </source>
</evidence>
<dbReference type="EMBL" id="FMXO01000010">
    <property type="protein sequence ID" value="SDB39537.1"/>
    <property type="molecule type" value="Genomic_DNA"/>
</dbReference>
<dbReference type="Proteomes" id="UP000198771">
    <property type="component" value="Unassembled WGS sequence"/>
</dbReference>
<dbReference type="STRING" id="617002.SAMN05660653_01877"/>
<accession>A0A1G6D313</accession>